<gene>
    <name evidence="3" type="ORF">GCM10011444_02080</name>
</gene>
<dbReference type="InterPro" id="IPR025381">
    <property type="entry name" value="DUF4296"/>
</dbReference>
<feature type="domain" description="DUF4296" evidence="2">
    <location>
        <begin position="27"/>
        <end position="109"/>
    </location>
</feature>
<evidence type="ECO:0000313" key="4">
    <source>
        <dbReference type="Proteomes" id="UP000624701"/>
    </source>
</evidence>
<evidence type="ECO:0000256" key="1">
    <source>
        <dbReference type="SAM" id="MobiDB-lite"/>
    </source>
</evidence>
<reference evidence="4" key="1">
    <citation type="journal article" date="2019" name="Int. J. Syst. Evol. Microbiol.">
        <title>The Global Catalogue of Microorganisms (GCM) 10K type strain sequencing project: providing services to taxonomists for standard genome sequencing and annotation.</title>
        <authorList>
            <consortium name="The Broad Institute Genomics Platform"/>
            <consortium name="The Broad Institute Genome Sequencing Center for Infectious Disease"/>
            <person name="Wu L."/>
            <person name="Ma J."/>
        </authorList>
    </citation>
    <scope>NUCLEOTIDE SEQUENCE [LARGE SCALE GENOMIC DNA]</scope>
    <source>
        <strain evidence="4">CCM 8681</strain>
    </source>
</reference>
<dbReference type="Proteomes" id="UP000624701">
    <property type="component" value="Unassembled WGS sequence"/>
</dbReference>
<sequence>MMKQVLVIVLVIGLFLSCEPKLQPKKPENLIPKDKMTEILSDMFVVSSAKGVSRTILEAKGIDPETYILKKYNIDSLQFAQSNDYYAHDIETYKEIIEEIKAKLTSEKQKYEAENKKEEAENKKKKDSLIKLKQVQRANPNLKEGVIKTKS</sequence>
<keyword evidence="4" id="KW-1185">Reference proteome</keyword>
<proteinExistence type="predicted"/>
<dbReference type="Pfam" id="PF14129">
    <property type="entry name" value="DUF4296"/>
    <property type="match status" value="1"/>
</dbReference>
<protein>
    <recommendedName>
        <fullName evidence="2">DUF4296 domain-containing protein</fullName>
    </recommendedName>
</protein>
<dbReference type="RefSeq" id="WP_229719556.1">
    <property type="nucleotide sequence ID" value="NZ_BMDQ01000001.1"/>
</dbReference>
<comment type="caution">
    <text evidence="3">The sequence shown here is derived from an EMBL/GenBank/DDBJ whole genome shotgun (WGS) entry which is preliminary data.</text>
</comment>
<name>A0ABQ2BV14_9FLAO</name>
<evidence type="ECO:0000313" key="3">
    <source>
        <dbReference type="EMBL" id="GGI55899.1"/>
    </source>
</evidence>
<feature type="region of interest" description="Disordered" evidence="1">
    <location>
        <begin position="109"/>
        <end position="130"/>
    </location>
</feature>
<dbReference type="EMBL" id="BMDQ01000001">
    <property type="protein sequence ID" value="GGI55899.1"/>
    <property type="molecule type" value="Genomic_DNA"/>
</dbReference>
<evidence type="ECO:0000259" key="2">
    <source>
        <dbReference type="Pfam" id="PF14129"/>
    </source>
</evidence>
<accession>A0ABQ2BV14</accession>
<organism evidence="3 4">
    <name type="scientific">Winogradskyella haliclonae</name>
    <dbReference type="NCBI Taxonomy" id="2048558"/>
    <lineage>
        <taxon>Bacteria</taxon>
        <taxon>Pseudomonadati</taxon>
        <taxon>Bacteroidota</taxon>
        <taxon>Flavobacteriia</taxon>
        <taxon>Flavobacteriales</taxon>
        <taxon>Flavobacteriaceae</taxon>
        <taxon>Winogradskyella</taxon>
    </lineage>
</organism>
<dbReference type="PROSITE" id="PS51257">
    <property type="entry name" value="PROKAR_LIPOPROTEIN"/>
    <property type="match status" value="1"/>
</dbReference>